<dbReference type="SMART" id="SM00490">
    <property type="entry name" value="HELICc"/>
    <property type="match status" value="1"/>
</dbReference>
<dbReference type="AlphaFoldDB" id="A0AAX4K3E0"/>
<evidence type="ECO:0000256" key="1">
    <source>
        <dbReference type="ARBA" id="ARBA00012552"/>
    </source>
</evidence>
<evidence type="ECO:0000259" key="9">
    <source>
        <dbReference type="PROSITE" id="PS51194"/>
    </source>
</evidence>
<dbReference type="InterPro" id="IPR027417">
    <property type="entry name" value="P-loop_NTPase"/>
</dbReference>
<dbReference type="CDD" id="cd17917">
    <property type="entry name" value="DEXHc_RHA-like"/>
    <property type="match status" value="1"/>
</dbReference>
<dbReference type="InterPro" id="IPR007502">
    <property type="entry name" value="Helicase-assoc_dom"/>
</dbReference>
<comment type="catalytic activity">
    <reaction evidence="6">
        <text>ATP + H2O = ADP + phosphate + H(+)</text>
        <dbReference type="Rhea" id="RHEA:13065"/>
        <dbReference type="ChEBI" id="CHEBI:15377"/>
        <dbReference type="ChEBI" id="CHEBI:15378"/>
        <dbReference type="ChEBI" id="CHEBI:30616"/>
        <dbReference type="ChEBI" id="CHEBI:43474"/>
        <dbReference type="ChEBI" id="CHEBI:456216"/>
        <dbReference type="EC" id="3.6.4.13"/>
    </reaction>
</comment>
<keyword evidence="11" id="KW-1185">Reference proteome</keyword>
<keyword evidence="3" id="KW-0378">Hydrolase</keyword>
<dbReference type="Proteomes" id="UP001355207">
    <property type="component" value="Chromosome 10"/>
</dbReference>
<dbReference type="GO" id="GO:0003724">
    <property type="term" value="F:RNA helicase activity"/>
    <property type="evidence" value="ECO:0007669"/>
    <property type="project" value="UniProtKB-EC"/>
</dbReference>
<dbReference type="CDD" id="cd18791">
    <property type="entry name" value="SF2_C_RHA"/>
    <property type="match status" value="1"/>
</dbReference>
<sequence>MAIVNPTQPASGSTTIGGLDQPVKSGSKISNFLEQSSDEEDYDDEDENDKQPVKSKSKVNSNGNLNGDTTTNSSQKRKRDSSIDNDKNGNGNGNGNSIKKVSNGSSSSSSSSESRRKQAEKLFEKRRELPFYQGRKQILDEIMNNDTTIILGETGCGKSTQLPQLLCTHEISKCNYNSKNGPKIVVTQPRRLPAIALANRVATEMGCLIGEEVGYSVRFEEMVSRDTGIRYCTEGVLMRELANPTQHSSSSSSSSSSSNSHQGLNLLLKYDIIIIDEAHERTLNTDFLCGALKKVQKIRKDLVAKQNLSKQNGDVDDGKGKQKQKQKFTNKNAGGGGGGEIRELKLVIMSATLDPGKFQKFFETGRDALLVKGRMYDVLTQHSSTPVDDFIEAAARQVMSIHCTKGNQGDILVFMPGSEEIENCVELLKRVSKQLPENQNQIQVLPLYAALPPTAQAKIFTSPPKNTRRVIVATNIAETSMTIPGVSFVVDTGFKKEKEYIFRQSGSIEQLKKKAISQAAAWQRTGRAGRERDGHCYRLFTKEAFNKMPEFDAPEIQRCNLSAAVLQLIAMGQNPFEFEYIDNPGRDNIAAAFQTLAGLEALDSPTSVTPLGIEMLKYPLDPPHARILIASFENNCSNEIIDILSIINSGGTVFIDRPNDREEASAAKLKFLHRDGDHLTSLNVFNAFLAIKELRKTSSSSSKVGLIEWCKENFLNHKTLTQALKIRQQLRELSERNGKQVSSSVSSSGDSSPILKSLLQGLFMNTAVIQADGSYKQTTGSLTVKIHPSSVLMSKKVPAILYDELAITSAFYARNVSTFEQHWLTEIPLFAKASRGVAVSVGKGHL</sequence>
<dbReference type="InterPro" id="IPR014001">
    <property type="entry name" value="Helicase_ATP-bd"/>
</dbReference>
<evidence type="ECO:0000313" key="11">
    <source>
        <dbReference type="Proteomes" id="UP001355207"/>
    </source>
</evidence>
<dbReference type="EMBL" id="CP144107">
    <property type="protein sequence ID" value="WWC92077.1"/>
    <property type="molecule type" value="Genomic_DNA"/>
</dbReference>
<feature type="compositionally biased region" description="Polar residues" evidence="7">
    <location>
        <begin position="58"/>
        <end position="74"/>
    </location>
</feature>
<keyword evidence="5" id="KW-0067">ATP-binding</keyword>
<dbReference type="GO" id="GO:0005730">
    <property type="term" value="C:nucleolus"/>
    <property type="evidence" value="ECO:0007669"/>
    <property type="project" value="TreeGrafter"/>
</dbReference>
<dbReference type="FunFam" id="3.40.50.300:FF:000145">
    <property type="entry name" value="probable ATP-dependent RNA helicase DHX40"/>
    <property type="match status" value="1"/>
</dbReference>
<evidence type="ECO:0000256" key="7">
    <source>
        <dbReference type="SAM" id="MobiDB-lite"/>
    </source>
</evidence>
<dbReference type="PROSITE" id="PS51194">
    <property type="entry name" value="HELICASE_CTER"/>
    <property type="match status" value="1"/>
</dbReference>
<dbReference type="GeneID" id="91097700"/>
<dbReference type="SMART" id="SM00847">
    <property type="entry name" value="HA2"/>
    <property type="match status" value="1"/>
</dbReference>
<dbReference type="Gene3D" id="1.20.120.1080">
    <property type="match status" value="1"/>
</dbReference>
<dbReference type="PANTHER" id="PTHR18934:SF118">
    <property type="entry name" value="ATP-DEPENDENT RNA HELICASE DHX33"/>
    <property type="match status" value="1"/>
</dbReference>
<dbReference type="RefSeq" id="XP_066078839.1">
    <property type="nucleotide sequence ID" value="XM_066222742.1"/>
</dbReference>
<evidence type="ECO:0000256" key="5">
    <source>
        <dbReference type="ARBA" id="ARBA00022840"/>
    </source>
</evidence>
<protein>
    <recommendedName>
        <fullName evidence="1">RNA helicase</fullName>
        <ecNumber evidence="1">3.6.4.13</ecNumber>
    </recommendedName>
</protein>
<name>A0AAX4K3E0_9TREE</name>
<dbReference type="GO" id="GO:0016787">
    <property type="term" value="F:hydrolase activity"/>
    <property type="evidence" value="ECO:0007669"/>
    <property type="project" value="UniProtKB-KW"/>
</dbReference>
<dbReference type="PANTHER" id="PTHR18934">
    <property type="entry name" value="ATP-DEPENDENT RNA HELICASE"/>
    <property type="match status" value="1"/>
</dbReference>
<reference evidence="10 11" key="1">
    <citation type="submission" date="2024-01" db="EMBL/GenBank/DDBJ databases">
        <title>Comparative genomics of Cryptococcus and Kwoniella reveals pathogenesis evolution and contrasting modes of karyotype evolution via chromosome fusion or intercentromeric recombination.</title>
        <authorList>
            <person name="Coelho M.A."/>
            <person name="David-Palma M."/>
            <person name="Shea T."/>
            <person name="Bowers K."/>
            <person name="McGinley-Smith S."/>
            <person name="Mohammad A.W."/>
            <person name="Gnirke A."/>
            <person name="Yurkov A.M."/>
            <person name="Nowrousian M."/>
            <person name="Sun S."/>
            <person name="Cuomo C.A."/>
            <person name="Heitman J."/>
        </authorList>
    </citation>
    <scope>NUCLEOTIDE SEQUENCE [LARGE SCALE GENOMIC DNA]</scope>
    <source>
        <strain evidence="10 11">CBS 6074</strain>
    </source>
</reference>
<dbReference type="Gene3D" id="3.40.50.300">
    <property type="entry name" value="P-loop containing nucleotide triphosphate hydrolases"/>
    <property type="match status" value="2"/>
</dbReference>
<feature type="compositionally biased region" description="Acidic residues" evidence="7">
    <location>
        <begin position="36"/>
        <end position="48"/>
    </location>
</feature>
<dbReference type="GO" id="GO:0045943">
    <property type="term" value="P:positive regulation of transcription by RNA polymerase I"/>
    <property type="evidence" value="ECO:0007669"/>
    <property type="project" value="TreeGrafter"/>
</dbReference>
<keyword evidence="2" id="KW-0547">Nucleotide-binding</keyword>
<dbReference type="Pfam" id="PF21010">
    <property type="entry name" value="HA2_C"/>
    <property type="match status" value="1"/>
</dbReference>
<evidence type="ECO:0000259" key="8">
    <source>
        <dbReference type="PROSITE" id="PS51192"/>
    </source>
</evidence>
<feature type="region of interest" description="Disordered" evidence="7">
    <location>
        <begin position="309"/>
        <end position="336"/>
    </location>
</feature>
<feature type="domain" description="Helicase C-terminal" evidence="9">
    <location>
        <begin position="386"/>
        <end position="572"/>
    </location>
</feature>
<dbReference type="Pfam" id="PF07717">
    <property type="entry name" value="OB_NTP_bind"/>
    <property type="match status" value="1"/>
</dbReference>
<accession>A0AAX4K3E0</accession>
<keyword evidence="4" id="KW-0347">Helicase</keyword>
<feature type="domain" description="Helicase ATP-binding" evidence="8">
    <location>
        <begin position="139"/>
        <end position="371"/>
    </location>
</feature>
<dbReference type="GO" id="GO:0005524">
    <property type="term" value="F:ATP binding"/>
    <property type="evidence" value="ECO:0007669"/>
    <property type="project" value="UniProtKB-KW"/>
</dbReference>
<dbReference type="EC" id="3.6.4.13" evidence="1"/>
<evidence type="ECO:0000256" key="2">
    <source>
        <dbReference type="ARBA" id="ARBA00022741"/>
    </source>
</evidence>
<dbReference type="InterPro" id="IPR001650">
    <property type="entry name" value="Helicase_C-like"/>
</dbReference>
<feature type="region of interest" description="Disordered" evidence="7">
    <location>
        <begin position="1"/>
        <end position="120"/>
    </location>
</feature>
<feature type="compositionally biased region" description="Polar residues" evidence="7">
    <location>
        <begin position="1"/>
        <end position="16"/>
    </location>
</feature>
<dbReference type="GO" id="GO:0003725">
    <property type="term" value="F:double-stranded RNA binding"/>
    <property type="evidence" value="ECO:0007669"/>
    <property type="project" value="TreeGrafter"/>
</dbReference>
<evidence type="ECO:0000256" key="6">
    <source>
        <dbReference type="ARBA" id="ARBA00047984"/>
    </source>
</evidence>
<proteinExistence type="predicted"/>
<dbReference type="PROSITE" id="PS51192">
    <property type="entry name" value="HELICASE_ATP_BIND_1"/>
    <property type="match status" value="1"/>
</dbReference>
<feature type="compositionally biased region" description="Low complexity" evidence="7">
    <location>
        <begin position="95"/>
        <end position="112"/>
    </location>
</feature>
<dbReference type="InterPro" id="IPR011709">
    <property type="entry name" value="DEAD-box_helicase_OB_fold"/>
</dbReference>
<organism evidence="10 11">
    <name type="scientific">Kwoniella dendrophila CBS 6074</name>
    <dbReference type="NCBI Taxonomy" id="1295534"/>
    <lineage>
        <taxon>Eukaryota</taxon>
        <taxon>Fungi</taxon>
        <taxon>Dikarya</taxon>
        <taxon>Basidiomycota</taxon>
        <taxon>Agaricomycotina</taxon>
        <taxon>Tremellomycetes</taxon>
        <taxon>Tremellales</taxon>
        <taxon>Cryptococcaceae</taxon>
        <taxon>Kwoniella</taxon>
    </lineage>
</organism>
<dbReference type="SMART" id="SM00487">
    <property type="entry name" value="DEXDc"/>
    <property type="match status" value="1"/>
</dbReference>
<gene>
    <name evidence="10" type="ORF">L201_007031</name>
</gene>
<evidence type="ECO:0000256" key="4">
    <source>
        <dbReference type="ARBA" id="ARBA00022806"/>
    </source>
</evidence>
<evidence type="ECO:0000313" key="10">
    <source>
        <dbReference type="EMBL" id="WWC92077.1"/>
    </source>
</evidence>
<dbReference type="Pfam" id="PF00271">
    <property type="entry name" value="Helicase_C"/>
    <property type="match status" value="1"/>
</dbReference>
<dbReference type="SUPFAM" id="SSF52540">
    <property type="entry name" value="P-loop containing nucleoside triphosphate hydrolases"/>
    <property type="match status" value="1"/>
</dbReference>
<evidence type="ECO:0000256" key="3">
    <source>
        <dbReference type="ARBA" id="ARBA00022801"/>
    </source>
</evidence>